<dbReference type="OrthoDB" id="9765386at2"/>
<protein>
    <submittedName>
        <fullName evidence="2">Phage head morphogenesis protein</fullName>
    </submittedName>
</protein>
<dbReference type="RefSeq" id="WP_151141213.1">
    <property type="nucleotide sequence ID" value="NZ_VYWW01000001.1"/>
</dbReference>
<feature type="coiled-coil region" evidence="1">
    <location>
        <begin position="380"/>
        <end position="409"/>
    </location>
</feature>
<proteinExistence type="predicted"/>
<keyword evidence="1" id="KW-0175">Coiled coil</keyword>
<dbReference type="InterPro" id="IPR006528">
    <property type="entry name" value="Phage_head_morphogenesis_dom"/>
</dbReference>
<accession>A0A5N1IFK7</accession>
<dbReference type="AlphaFoldDB" id="A0A5N1IFK7"/>
<name>A0A5N1IFK7_LACJE</name>
<dbReference type="Proteomes" id="UP000327236">
    <property type="component" value="Unassembled WGS sequence"/>
</dbReference>
<reference evidence="2 3" key="1">
    <citation type="submission" date="2019-09" db="EMBL/GenBank/DDBJ databases">
        <title>Draft genome sequence assemblies of isolates from the urinary tract.</title>
        <authorList>
            <person name="Mores C.R."/>
            <person name="Putonti C."/>
            <person name="Wolfe A.J."/>
        </authorList>
    </citation>
    <scope>NUCLEOTIDE SEQUENCE [LARGE SCALE GENOMIC DNA]</scope>
    <source>
        <strain evidence="2 3">UMB246</strain>
    </source>
</reference>
<gene>
    <name evidence="2" type="ORF">F6H94_00275</name>
</gene>
<sequence length="530" mass="61250">MTKTYWQQRIQGEKSFEKWIEQTENRLFDYYQVRYNELLEHLNAEIAKEYAALTRSTGMNLDLAKQTVSNLDIKAYSQLAKKVVREAQEARKNGNPKAFKGYSAEINRRMKIYNATMRINRLELLKARLATWLLEVNAELDADLRKALSDGYVEQVTKQAGLLGTTVSSSAIDQGIQEAIAYMYDNATFSDRIWKNQDVIKASIDKVVSQGSLGGYGLEKMISQLRKLTNSNYSNAKRIVRTEMTRVMDKAQEDVFKKADVKLVFWQVEKKPCATCLAIHDTDVGYGKGVYPIDDSPKPVEDTHPNCRCLRSAFTEYEAWQLQWAKSRDKGAYLDQYGRVRYSDGRPVEDYLEAEKLYKQDVNNKSKKAKPSGAIVYDSSLSLSDRLENENLEKDRLEAKRQKNFAKKYYQTLKNYKREYVVAKIAKNTGISSNIVSQAIEHVLDSKYNLNVDGKKVFKTFEPDADMAHSLQNLYLNNYDEADILLLHHENLEAYYMDKKGMSYVKAHKLTNKRYDYQDKIDQLKEEGKR</sequence>
<evidence type="ECO:0000313" key="2">
    <source>
        <dbReference type="EMBL" id="KAA9324435.1"/>
    </source>
</evidence>
<evidence type="ECO:0000256" key="1">
    <source>
        <dbReference type="SAM" id="Coils"/>
    </source>
</evidence>
<evidence type="ECO:0000313" key="3">
    <source>
        <dbReference type="Proteomes" id="UP000327236"/>
    </source>
</evidence>
<organism evidence="2 3">
    <name type="scientific">Lactobacillus jensenii</name>
    <dbReference type="NCBI Taxonomy" id="109790"/>
    <lineage>
        <taxon>Bacteria</taxon>
        <taxon>Bacillati</taxon>
        <taxon>Bacillota</taxon>
        <taxon>Bacilli</taxon>
        <taxon>Lactobacillales</taxon>
        <taxon>Lactobacillaceae</taxon>
        <taxon>Lactobacillus</taxon>
    </lineage>
</organism>
<comment type="caution">
    <text evidence="2">The sequence shown here is derived from an EMBL/GenBank/DDBJ whole genome shotgun (WGS) entry which is preliminary data.</text>
</comment>
<dbReference type="EMBL" id="VYWW01000001">
    <property type="protein sequence ID" value="KAA9324435.1"/>
    <property type="molecule type" value="Genomic_DNA"/>
</dbReference>
<dbReference type="NCBIfam" id="TIGR01641">
    <property type="entry name" value="phageSPP1_gp7"/>
    <property type="match status" value="1"/>
</dbReference>